<keyword evidence="1" id="KW-1133">Transmembrane helix</keyword>
<dbReference type="RefSeq" id="WP_146372628.1">
    <property type="nucleotide sequence ID" value="NZ_SJPP01000002.1"/>
</dbReference>
<proteinExistence type="predicted"/>
<feature type="domain" description="Ice-binding protein C-terminal" evidence="3">
    <location>
        <begin position="182"/>
        <end position="205"/>
    </location>
</feature>
<dbReference type="NCBIfam" id="TIGR02595">
    <property type="entry name" value="PEP_CTERM"/>
    <property type="match status" value="1"/>
</dbReference>
<dbReference type="InterPro" id="IPR013424">
    <property type="entry name" value="Ice-binding_C"/>
</dbReference>
<comment type="caution">
    <text evidence="4">The sequence shown here is derived from an EMBL/GenBank/DDBJ whole genome shotgun (WGS) entry which is preliminary data.</text>
</comment>
<evidence type="ECO:0000256" key="1">
    <source>
        <dbReference type="SAM" id="Phobius"/>
    </source>
</evidence>
<evidence type="ECO:0000256" key="2">
    <source>
        <dbReference type="SAM" id="SignalP"/>
    </source>
</evidence>
<evidence type="ECO:0000313" key="4">
    <source>
        <dbReference type="EMBL" id="TWU08841.1"/>
    </source>
</evidence>
<keyword evidence="1" id="KW-0472">Membrane</keyword>
<keyword evidence="1" id="KW-0812">Transmembrane</keyword>
<feature type="signal peptide" evidence="2">
    <location>
        <begin position="1"/>
        <end position="20"/>
    </location>
</feature>
<dbReference type="EMBL" id="SJPP01000002">
    <property type="protein sequence ID" value="TWU08841.1"/>
    <property type="molecule type" value="Genomic_DNA"/>
</dbReference>
<feature type="transmembrane region" description="Helical" evidence="1">
    <location>
        <begin position="186"/>
        <end position="203"/>
    </location>
</feature>
<keyword evidence="5" id="KW-1185">Reference proteome</keyword>
<evidence type="ECO:0000313" key="5">
    <source>
        <dbReference type="Proteomes" id="UP000320735"/>
    </source>
</evidence>
<feature type="chain" id="PRO_5022718645" evidence="2">
    <location>
        <begin position="21"/>
        <end position="211"/>
    </location>
</feature>
<accession>A0A5C6BBK6</accession>
<dbReference type="AlphaFoldDB" id="A0A5C6BBK6"/>
<protein>
    <submittedName>
        <fullName evidence="4">PEP-CTERM motif protein</fullName>
    </submittedName>
</protein>
<sequence precursor="true">MKHFLLAGLVSLGLVSSAQAGFMVTIQPSSDLNDIVWTVSWDSAPADSFPLTWDAMDPATGSTIATAPWGSDNKWTILDNVGDPFGAAYANAGNAVGFGDGVGGVVSSPGGWGVGPDHDVGSAGDDFIMFNTQLNNADPWPSTGSFVLTVPGANLSNYNIGTYTNNPEITIVVTDTPFSAVVPEPSTFALLGIGGIALVGYGWRRNRQQAA</sequence>
<evidence type="ECO:0000259" key="3">
    <source>
        <dbReference type="Pfam" id="PF07589"/>
    </source>
</evidence>
<gene>
    <name evidence="4" type="ORF">CA54_40780</name>
</gene>
<name>A0A5C6BBK6_9PLAN</name>
<dbReference type="Pfam" id="PF07589">
    <property type="entry name" value="PEP-CTERM"/>
    <property type="match status" value="1"/>
</dbReference>
<reference evidence="4 5" key="1">
    <citation type="submission" date="2019-02" db="EMBL/GenBank/DDBJ databases">
        <title>Deep-cultivation of Planctomycetes and their phenomic and genomic characterization uncovers novel biology.</title>
        <authorList>
            <person name="Wiegand S."/>
            <person name="Jogler M."/>
            <person name="Boedeker C."/>
            <person name="Pinto D."/>
            <person name="Vollmers J."/>
            <person name="Rivas-Marin E."/>
            <person name="Kohn T."/>
            <person name="Peeters S.H."/>
            <person name="Heuer A."/>
            <person name="Rast P."/>
            <person name="Oberbeckmann S."/>
            <person name="Bunk B."/>
            <person name="Jeske O."/>
            <person name="Meyerdierks A."/>
            <person name="Storesund J.E."/>
            <person name="Kallscheuer N."/>
            <person name="Luecker S."/>
            <person name="Lage O.M."/>
            <person name="Pohl T."/>
            <person name="Merkel B.J."/>
            <person name="Hornburger P."/>
            <person name="Mueller R.-W."/>
            <person name="Bruemmer F."/>
            <person name="Labrenz M."/>
            <person name="Spormann A.M."/>
            <person name="Op Den Camp H."/>
            <person name="Overmann J."/>
            <person name="Amann R."/>
            <person name="Jetten M.S.M."/>
            <person name="Mascher T."/>
            <person name="Medema M.H."/>
            <person name="Devos D.P."/>
            <person name="Kaster A.-K."/>
            <person name="Ovreas L."/>
            <person name="Rohde M."/>
            <person name="Galperin M.Y."/>
            <person name="Jogler C."/>
        </authorList>
    </citation>
    <scope>NUCLEOTIDE SEQUENCE [LARGE SCALE GENOMIC DNA]</scope>
    <source>
        <strain evidence="4 5">CA54</strain>
    </source>
</reference>
<keyword evidence="2" id="KW-0732">Signal</keyword>
<dbReference type="Proteomes" id="UP000320735">
    <property type="component" value="Unassembled WGS sequence"/>
</dbReference>
<organism evidence="4 5">
    <name type="scientific">Symmachiella macrocystis</name>
    <dbReference type="NCBI Taxonomy" id="2527985"/>
    <lineage>
        <taxon>Bacteria</taxon>
        <taxon>Pseudomonadati</taxon>
        <taxon>Planctomycetota</taxon>
        <taxon>Planctomycetia</taxon>
        <taxon>Planctomycetales</taxon>
        <taxon>Planctomycetaceae</taxon>
        <taxon>Symmachiella</taxon>
    </lineage>
</organism>